<feature type="region of interest" description="Disordered" evidence="1">
    <location>
        <begin position="1099"/>
        <end position="1168"/>
    </location>
</feature>
<sequence length="2877" mass="313040">MGGVDDGLAARVVLLSMGASTEASAAVGITDYRIWTFFVYCLVVVIVFLFFSFYFNRVLAYLLSRVVSYWTWRKYKAHIEVESIKLAILGGRISFRNLRYHGENQTIAILQGHITFRYWKFHIIDEADIAKNQRAPSDKPSDGAEGHGAGQVPWMDQSGKMCRIGIRVKGIEWIMYNRLPAFDYIEEQLQRSQAPGRPISAVSTESVNMMSSSQDPLNEPSAARSAATSDDSWFRRILPVEIQCGKGSIILGNPELPTIVVVDWKRAVGSFAVVPSRSNLDPYKTVLNVAFYKGQMQMRMNVDYNPPLVSTQVNTFQSQSHLNRIARPPIFKQLREKVAHWFARSAVRVPPPEWHGLNRYQINQDEGPGEAKEYARHDKIVEFSSLTLSYYVDTAGICPESEPTRTLAPDSVDIGNGDLDPEWGVDLVFYSATIHYGPWADRQRAFLQSFFFPYAHRDNSPTDRLSPGDLRVHPALKFQIRFEGETLWRVPTREPSKDANFTADEDEAMGGTTTRPYGWLDIRVAGASATVNVPMIVGPNGYTTTVQAELESVTATSSVNYAELLLAPALNVSVSMPAPLQWNSSRTWDIGITAASPTLFILRDHITLFQDLVADWGTVDTRMPLPASPLALFVPIIYQIKLAFKSVELQLCINEFNVIDVPNDLDENNFFTISTDALDAGVTLSFLEYLPKFSIVEFNVGLMGALGRFSFAKCSTFGQFLPSEALDAISSNHISIGGSYLYHAVEATEESPDVLELDVLVNGGTITATGFLVRYLIILIDNYVGLYPSFMTLEEYKTEGRHLQDDPTIPSSPQDTMITAILKDIRLVLPESLFGAGPHTSIRTEEATIDTRITPHYQDLQFDSWPMVWQGRAEQDHVTIASVSVHGHRLFGLPPLNPEYAVSWRAKLGPISGAVNMSSVHGLVRCADAFIAHFKDLDNMIRPPEPKPSSFAQLSLEVPTVDLEVLGQGGHFIKVVLGQVYVGNEDLGQDDMTLVSLATIKIAHVLATGDDSVELAHFLAQHLVLHLRTRPDQHSPSYQERILHVLRHDAPTGRLSNLFGVVPDVESAWYSPPMVAAFGTATGTAPGMPFSYSNYNLSGQAAPPPESGINDSVPADTAGGPEEEPVGAAVFNDRETPPRQAALSPIEDVEPDEALTPWPPSPPEISSSTSIHSFATALDAEARLRSSTHDSSQLAFPIQRFGTPMLAANPIPCRNYLNTFHRDHGEPDPPLPSAQRDSPLLNLLVSLLSDGSTTVFLDFKDTVSVQVCPTSLEGIPAFLGRTQTVDALFDELYLAYLEAASQFAVATNTIPRESNHLTVGCAIRDLTCTLLQETNAQQVLQTTATLCTFQGALGPEWVQLKLSNLTVHSIVLPPIPAAGATPKDGEPVLSLDISNAICDGGDRVRFDWASLDVQVANPDVVMEAATKWQPPEFPAPKGVESLLSLLTLIPAAPVEPVFLTQPSNMWRLGARPHQQSSTWRFLCVIRNHLSNPGALHDADELLARQDLPPITAVGLPSLQSSWRVSDHQGPMAFEFVWSKPVAKHRALWSKDDVFLSAKLDASTLTIEDNVLRITGISLVAHGLDQIFINVDDVHALAKPSIITLVQSLIEAQSKAANTIPEPKVASLPRPSAVTPKKERHVVMSIGTIEVVGLTHQVRATVELTGTTVSLLDSPVLASGPGTVPSSMSSGRKEDHTSIGWSVDAVNVRMIAANPLLEMSLHQLSGVSAKKHLVQVHSIQFELPQNILQLYAFFEEWKSQLPVPRPASPTPSPTTSTSKTKAASLLSFSSTPLALDVAVANVRLSLGILPSLSVHSELSVLVSLNDGWSVDISRFAIGFTPVGKEVTMIPLPTLRLAMAKNKTTVIVGVLEGVIRSSTVQPIETSLWLLSREINDVLELLVFLSPRLNFSSRNPSPTSKTGPTAASAHPSSSTATAGQVDVLLEGIALLLLTEKGSLRVESNKVTGAKFGDGWSFDSSHMALAFLSPSNAVLSQIQLAGSVTSSSILSVVVRRLNMLVQPRAVQQMLEVAAFIMAEAKARRAAKEQEIQRLGATTQRVIESLDMQWDATSPAAPMTRWEIAVSSVSCLLMLDAQHSAEVSLRSLHLVRDHQAYQAVLHDILYMLGDSRLLFPQWAVNIGADVWSVQVAPYQITIQDQLALSITKLVDEVRNFFVSAQRVVEAYNSGTKSTKTDAPAGTDSTAPTPRPGHAELEPSTAVKFPNLDVQIESGKGLVIDSNVQLPAVRALHNGDLLWIYVAATKTVLHPSLVGLIHSLLASPFMAPAERDLDPAHDVTTSASAPPPAVAAAAPPLPFQVLVVLDPTEIDLKGKRSKCLGRFRTSGTAHFHQNKWTVHVPLLSFSVHHPFAVEDCTHISITDALLTRDAEGIKGDVPSVQLSLVLRHTMELLAWVDEWTESVRPAASNGVVTSSQASGRRSPSIRPSVAGTQAPEFPLSVVVVRSFEVSVNMGQSIGKAVAASKDLFFHAEKQTLHAVGDLHLALTGRVQGDAKLDHLHATAHLLPDRTVIHAGFDLFQVRLKYQTDVVLVLELDTLGVLVVMEPANANVDMRMSGITVLTSSRTAPSVLNIVHRIKDVIGSRPIRGGNGTDAGGIKTGELSANASNGSLARPVPEELDSRVSGSFTILLGSLGLHVFSDSLEDQEHITALLEKLVIHLTVAPGDPTDRVLKAHLNSAKLQQTVPSSKPSTGDTNKNASATTAPTAHLLQLARNQRIAKLIASVPAADLTMTTAASSTHRTVRHTFVTAFDGMVDLALNMILYRNLTDMITLYDSEVTRTMRTLQIAKTAVVPAADEAADEAATKWVLVPVEPPVLAPRLKMMGEATPPLDWLVKKDVVPELVHTYLTMSLDQAIRALAKDA</sequence>
<feature type="region of interest" description="Disordered" evidence="1">
    <location>
        <begin position="1911"/>
        <end position="1931"/>
    </location>
</feature>
<proteinExistence type="predicted"/>
<dbReference type="InterPro" id="IPR029636">
    <property type="entry name" value="Csf1"/>
</dbReference>
<reference evidence="4 5" key="1">
    <citation type="submission" date="2009-11" db="EMBL/GenBank/DDBJ databases">
        <title>Annotation of Allomyces macrogynus ATCC 38327.</title>
        <authorList>
            <consortium name="The Broad Institute Genome Sequencing Platform"/>
            <person name="Russ C."/>
            <person name="Cuomo C."/>
            <person name="Burger G."/>
            <person name="Gray M.W."/>
            <person name="Holland P.W.H."/>
            <person name="King N."/>
            <person name="Lang F.B.F."/>
            <person name="Roger A.J."/>
            <person name="Ruiz-Trillo I."/>
            <person name="Young S.K."/>
            <person name="Zeng Q."/>
            <person name="Gargeya S."/>
            <person name="Fitzgerald M."/>
            <person name="Haas B."/>
            <person name="Abouelleil A."/>
            <person name="Alvarado L."/>
            <person name="Arachchi H.M."/>
            <person name="Berlin A."/>
            <person name="Chapman S.B."/>
            <person name="Gearin G."/>
            <person name="Goldberg J."/>
            <person name="Griggs A."/>
            <person name="Gujja S."/>
            <person name="Hansen M."/>
            <person name="Heiman D."/>
            <person name="Howarth C."/>
            <person name="Larimer J."/>
            <person name="Lui A."/>
            <person name="MacDonald P.J.P."/>
            <person name="McCowen C."/>
            <person name="Montmayeur A."/>
            <person name="Murphy C."/>
            <person name="Neiman D."/>
            <person name="Pearson M."/>
            <person name="Priest M."/>
            <person name="Roberts A."/>
            <person name="Saif S."/>
            <person name="Shea T."/>
            <person name="Sisk P."/>
            <person name="Stolte C."/>
            <person name="Sykes S."/>
            <person name="Wortman J."/>
            <person name="Nusbaum C."/>
            <person name="Birren B."/>
        </authorList>
    </citation>
    <scope>NUCLEOTIDE SEQUENCE [LARGE SCALE GENOMIC DNA]</scope>
    <source>
        <strain evidence="4 5">ATCC 38327</strain>
    </source>
</reference>
<dbReference type="EMBL" id="GG745359">
    <property type="protein sequence ID" value="KNE69169.1"/>
    <property type="molecule type" value="Genomic_DNA"/>
</dbReference>
<feature type="compositionally biased region" description="Polar residues" evidence="1">
    <location>
        <begin position="206"/>
        <end position="216"/>
    </location>
</feature>
<dbReference type="GO" id="GO:0016020">
    <property type="term" value="C:membrane"/>
    <property type="evidence" value="ECO:0007669"/>
    <property type="project" value="InterPro"/>
</dbReference>
<keyword evidence="2" id="KW-1133">Transmembrane helix</keyword>
<dbReference type="eggNOG" id="KOG3596">
    <property type="taxonomic scope" value="Eukaryota"/>
</dbReference>
<dbReference type="Proteomes" id="UP000054350">
    <property type="component" value="Unassembled WGS sequence"/>
</dbReference>
<dbReference type="OrthoDB" id="10051416at2759"/>
<gene>
    <name evidence="4" type="ORF">AMAG_14020</name>
</gene>
<feature type="compositionally biased region" description="Basic and acidic residues" evidence="1">
    <location>
        <begin position="133"/>
        <end position="145"/>
    </location>
</feature>
<protein>
    <recommendedName>
        <fullName evidence="3">Csf1 N-terminal domain-containing protein</fullName>
    </recommendedName>
</protein>
<feature type="compositionally biased region" description="Low complexity" evidence="1">
    <location>
        <begin position="1919"/>
        <end position="1931"/>
    </location>
</feature>
<evidence type="ECO:0000259" key="3">
    <source>
        <dbReference type="Pfam" id="PF21678"/>
    </source>
</evidence>
<dbReference type="InterPro" id="IPR048636">
    <property type="entry name" value="Csf1_N"/>
</dbReference>
<feature type="compositionally biased region" description="Polar residues" evidence="1">
    <location>
        <begin position="2424"/>
        <end position="2435"/>
    </location>
</feature>
<feature type="region of interest" description="Disordered" evidence="1">
    <location>
        <begin position="133"/>
        <end position="153"/>
    </location>
</feature>
<feature type="region of interest" description="Disordered" evidence="1">
    <location>
        <begin position="2693"/>
        <end position="2714"/>
    </location>
</feature>
<evidence type="ECO:0000256" key="1">
    <source>
        <dbReference type="SAM" id="MobiDB-lite"/>
    </source>
</evidence>
<evidence type="ECO:0000313" key="4">
    <source>
        <dbReference type="EMBL" id="KNE69169.1"/>
    </source>
</evidence>
<dbReference type="STRING" id="578462.A0A0L0T3N6"/>
<feature type="region of interest" description="Disordered" evidence="1">
    <location>
        <begin position="2421"/>
        <end position="2444"/>
    </location>
</feature>
<evidence type="ECO:0000313" key="5">
    <source>
        <dbReference type="Proteomes" id="UP000054350"/>
    </source>
</evidence>
<feature type="domain" description="Csf1 N-terminal" evidence="3">
    <location>
        <begin position="49"/>
        <end position="809"/>
    </location>
</feature>
<accession>A0A0L0T3N6</accession>
<dbReference type="PANTHER" id="PTHR32085">
    <property type="entry name" value="PROTEIN CSF1"/>
    <property type="match status" value="1"/>
</dbReference>
<dbReference type="PANTHER" id="PTHR32085:SF3">
    <property type="entry name" value="PROTEIN CSF1"/>
    <property type="match status" value="1"/>
</dbReference>
<keyword evidence="5" id="KW-1185">Reference proteome</keyword>
<dbReference type="VEuPathDB" id="FungiDB:AMAG_14020"/>
<evidence type="ECO:0000256" key="2">
    <source>
        <dbReference type="SAM" id="Phobius"/>
    </source>
</evidence>
<organism evidence="4 5">
    <name type="scientific">Allomyces macrogynus (strain ATCC 38327)</name>
    <name type="common">Allomyces javanicus var. macrogynus</name>
    <dbReference type="NCBI Taxonomy" id="578462"/>
    <lineage>
        <taxon>Eukaryota</taxon>
        <taxon>Fungi</taxon>
        <taxon>Fungi incertae sedis</taxon>
        <taxon>Blastocladiomycota</taxon>
        <taxon>Blastocladiomycetes</taxon>
        <taxon>Blastocladiales</taxon>
        <taxon>Blastocladiaceae</taxon>
        <taxon>Allomyces</taxon>
    </lineage>
</organism>
<name>A0A0L0T3N6_ALLM3</name>
<dbReference type="GO" id="GO:0006113">
    <property type="term" value="P:fermentation"/>
    <property type="evidence" value="ECO:0007669"/>
    <property type="project" value="InterPro"/>
</dbReference>
<keyword evidence="2" id="KW-0472">Membrane</keyword>
<feature type="region of interest" description="Disordered" evidence="1">
    <location>
        <begin position="2184"/>
        <end position="2214"/>
    </location>
</feature>
<dbReference type="Pfam" id="PF21678">
    <property type="entry name" value="Csf1_N"/>
    <property type="match status" value="1"/>
</dbReference>
<feature type="transmembrane region" description="Helical" evidence="2">
    <location>
        <begin position="34"/>
        <end position="55"/>
    </location>
</feature>
<feature type="region of interest" description="Disordered" evidence="1">
    <location>
        <begin position="206"/>
        <end position="225"/>
    </location>
</feature>
<reference evidence="5" key="2">
    <citation type="submission" date="2009-11" db="EMBL/GenBank/DDBJ databases">
        <title>The Genome Sequence of Allomyces macrogynus strain ATCC 38327.</title>
        <authorList>
            <consortium name="The Broad Institute Genome Sequencing Platform"/>
            <person name="Russ C."/>
            <person name="Cuomo C."/>
            <person name="Shea T."/>
            <person name="Young S.K."/>
            <person name="Zeng Q."/>
            <person name="Koehrsen M."/>
            <person name="Haas B."/>
            <person name="Borodovsky M."/>
            <person name="Guigo R."/>
            <person name="Alvarado L."/>
            <person name="Berlin A."/>
            <person name="Borenstein D."/>
            <person name="Chen Z."/>
            <person name="Engels R."/>
            <person name="Freedman E."/>
            <person name="Gellesch M."/>
            <person name="Goldberg J."/>
            <person name="Griggs A."/>
            <person name="Gujja S."/>
            <person name="Heiman D."/>
            <person name="Hepburn T."/>
            <person name="Howarth C."/>
            <person name="Jen D."/>
            <person name="Larson L."/>
            <person name="Lewis B."/>
            <person name="Mehta T."/>
            <person name="Park D."/>
            <person name="Pearson M."/>
            <person name="Roberts A."/>
            <person name="Saif S."/>
            <person name="Shenoy N."/>
            <person name="Sisk P."/>
            <person name="Stolte C."/>
            <person name="Sykes S."/>
            <person name="Walk T."/>
            <person name="White J."/>
            <person name="Yandava C."/>
            <person name="Burger G."/>
            <person name="Gray M.W."/>
            <person name="Holland P.W.H."/>
            <person name="King N."/>
            <person name="Lang F.B.F."/>
            <person name="Roger A.J."/>
            <person name="Ruiz-Trillo I."/>
            <person name="Lander E."/>
            <person name="Nusbaum C."/>
        </authorList>
    </citation>
    <scope>NUCLEOTIDE SEQUENCE [LARGE SCALE GENOMIC DNA]</scope>
    <source>
        <strain evidence="5">ATCC 38327</strain>
    </source>
</reference>
<keyword evidence="2" id="KW-0812">Transmembrane</keyword>